<evidence type="ECO:0000256" key="1">
    <source>
        <dbReference type="SAM" id="MobiDB-lite"/>
    </source>
</evidence>
<dbReference type="AlphaFoldDB" id="A0A6I2L751"/>
<feature type="region of interest" description="Disordered" evidence="1">
    <location>
        <begin position="52"/>
        <end position="74"/>
    </location>
</feature>
<dbReference type="Pfam" id="PF07589">
    <property type="entry name" value="PEP-CTERM"/>
    <property type="match status" value="1"/>
</dbReference>
<dbReference type="EMBL" id="WKJK01000014">
    <property type="protein sequence ID" value="MRW93047.1"/>
    <property type="molecule type" value="Genomic_DNA"/>
</dbReference>
<evidence type="ECO:0000259" key="2">
    <source>
        <dbReference type="Pfam" id="PF07589"/>
    </source>
</evidence>
<comment type="caution">
    <text evidence="3">The sequence shown here is derived from an EMBL/GenBank/DDBJ whole genome shotgun (WGS) entry which is preliminary data.</text>
</comment>
<evidence type="ECO:0000313" key="3">
    <source>
        <dbReference type="EMBL" id="MRW93047.1"/>
    </source>
</evidence>
<protein>
    <submittedName>
        <fullName evidence="3">PEP-CTERM sorting domain-containing protein</fullName>
    </submittedName>
</protein>
<feature type="domain" description="Ice-binding protein C-terminal" evidence="2">
    <location>
        <begin position="179"/>
        <end position="201"/>
    </location>
</feature>
<gene>
    <name evidence="3" type="ORF">GJ699_23900</name>
</gene>
<keyword evidence="4" id="KW-1185">Reference proteome</keyword>
<reference evidence="3 4" key="1">
    <citation type="submission" date="2019-11" db="EMBL/GenBank/DDBJ databases">
        <title>Novel species isolated from a subtropical stream in China.</title>
        <authorList>
            <person name="Lu H."/>
        </authorList>
    </citation>
    <scope>NUCLEOTIDE SEQUENCE [LARGE SCALE GENOMIC DNA]</scope>
    <source>
        <strain evidence="3 4">FT80W</strain>
    </source>
</reference>
<dbReference type="NCBIfam" id="TIGR02595">
    <property type="entry name" value="PEP_CTERM"/>
    <property type="match status" value="1"/>
</dbReference>
<evidence type="ECO:0000313" key="4">
    <source>
        <dbReference type="Proteomes" id="UP000433309"/>
    </source>
</evidence>
<dbReference type="Proteomes" id="UP000433309">
    <property type="component" value="Unassembled WGS sequence"/>
</dbReference>
<dbReference type="InterPro" id="IPR013424">
    <property type="entry name" value="Ice-binding_C"/>
</dbReference>
<sequence length="204" mass="22326">MPGGVPATAGVHMKSLPRSLMLCCLWFGSDVGATATAAGKAAPQRTCALTEDRQAQAAGDQPLLTTPGAPTGRKTNFDALFDPCKMDDADKDTDVANNEEESVKPDFSQLDDVIEWNRQRAQETEQALAFGLAYDDEVLMAALRQRQSDGWEHGMWLSAMRRQDDKRSWVEHTTAAPEVPEPSSLLMLLVGLLALAVRGRRQRT</sequence>
<proteinExistence type="predicted"/>
<accession>A0A6I2L751</accession>
<name>A0A6I2L751_9BURK</name>
<organism evidence="3 4">
    <name type="scientific">Duganella guangzhouensis</name>
    <dbReference type="NCBI Taxonomy" id="2666084"/>
    <lineage>
        <taxon>Bacteria</taxon>
        <taxon>Pseudomonadati</taxon>
        <taxon>Pseudomonadota</taxon>
        <taxon>Betaproteobacteria</taxon>
        <taxon>Burkholderiales</taxon>
        <taxon>Oxalobacteraceae</taxon>
        <taxon>Telluria group</taxon>
        <taxon>Duganella</taxon>
    </lineage>
</organism>